<keyword evidence="2 3" id="KW-0040">ANK repeat</keyword>
<evidence type="ECO:0000313" key="7">
    <source>
        <dbReference type="Proteomes" id="UP000681356"/>
    </source>
</evidence>
<dbReference type="InterPro" id="IPR036770">
    <property type="entry name" value="Ankyrin_rpt-contain_sf"/>
</dbReference>
<accession>A0A8J7WEW2</accession>
<comment type="caution">
    <text evidence="6">The sequence shown here is derived from an EMBL/GenBank/DDBJ whole genome shotgun (WGS) entry which is preliminary data.</text>
</comment>
<dbReference type="SUPFAM" id="SSF48403">
    <property type="entry name" value="Ankyrin repeat"/>
    <property type="match status" value="1"/>
</dbReference>
<organism evidence="6 7">
    <name type="scientific">Thetidibacter halocola</name>
    <dbReference type="NCBI Taxonomy" id="2827239"/>
    <lineage>
        <taxon>Bacteria</taxon>
        <taxon>Pseudomonadati</taxon>
        <taxon>Pseudomonadota</taxon>
        <taxon>Alphaproteobacteria</taxon>
        <taxon>Rhodobacterales</taxon>
        <taxon>Roseobacteraceae</taxon>
        <taxon>Thetidibacter</taxon>
    </lineage>
</organism>
<dbReference type="InterPro" id="IPR002110">
    <property type="entry name" value="Ankyrin_rpt"/>
</dbReference>
<evidence type="ECO:0000256" key="2">
    <source>
        <dbReference type="ARBA" id="ARBA00023043"/>
    </source>
</evidence>
<feature type="transmembrane region" description="Helical" evidence="5">
    <location>
        <begin position="275"/>
        <end position="295"/>
    </location>
</feature>
<keyword evidence="7" id="KW-1185">Reference proteome</keyword>
<gene>
    <name evidence="6" type="ORF">KB874_19740</name>
</gene>
<keyword evidence="1" id="KW-0677">Repeat</keyword>
<evidence type="ECO:0000256" key="1">
    <source>
        <dbReference type="ARBA" id="ARBA00022737"/>
    </source>
</evidence>
<dbReference type="Pfam" id="PF12796">
    <property type="entry name" value="Ank_2"/>
    <property type="match status" value="2"/>
</dbReference>
<proteinExistence type="predicted"/>
<dbReference type="PANTHER" id="PTHR24173:SF74">
    <property type="entry name" value="ANKYRIN REPEAT DOMAIN-CONTAINING PROTEIN 16"/>
    <property type="match status" value="1"/>
</dbReference>
<reference evidence="6" key="1">
    <citation type="submission" date="2021-04" db="EMBL/GenBank/DDBJ databases">
        <authorList>
            <person name="Yoon J."/>
        </authorList>
    </citation>
    <scope>NUCLEOTIDE SEQUENCE</scope>
    <source>
        <strain evidence="6">KMU-90</strain>
    </source>
</reference>
<dbReference type="SMART" id="SM00248">
    <property type="entry name" value="ANK"/>
    <property type="match status" value="5"/>
</dbReference>
<feature type="repeat" description="ANK" evidence="3">
    <location>
        <begin position="211"/>
        <end position="243"/>
    </location>
</feature>
<dbReference type="PROSITE" id="PS50297">
    <property type="entry name" value="ANK_REP_REGION"/>
    <property type="match status" value="2"/>
</dbReference>
<keyword evidence="5" id="KW-0472">Membrane</keyword>
<name>A0A8J7WEW2_9RHOB</name>
<dbReference type="Proteomes" id="UP000681356">
    <property type="component" value="Unassembled WGS sequence"/>
</dbReference>
<feature type="transmembrane region" description="Helical" evidence="5">
    <location>
        <begin position="471"/>
        <end position="490"/>
    </location>
</feature>
<dbReference type="PANTHER" id="PTHR24173">
    <property type="entry name" value="ANKYRIN REPEAT CONTAINING"/>
    <property type="match status" value="1"/>
</dbReference>
<dbReference type="PROSITE" id="PS50088">
    <property type="entry name" value="ANK_REPEAT"/>
    <property type="match status" value="2"/>
</dbReference>
<feature type="region of interest" description="Disordered" evidence="4">
    <location>
        <begin position="21"/>
        <end position="69"/>
    </location>
</feature>
<keyword evidence="5" id="KW-1133">Transmembrane helix</keyword>
<dbReference type="EMBL" id="JAGTUU010000009">
    <property type="protein sequence ID" value="MBS0126320.1"/>
    <property type="molecule type" value="Genomic_DNA"/>
</dbReference>
<dbReference type="Gene3D" id="1.25.40.20">
    <property type="entry name" value="Ankyrin repeat-containing domain"/>
    <property type="match status" value="2"/>
</dbReference>
<sequence length="495" mass="51531">MFVATDTAAVHSRRLCRGAGDSAWARTGGTVDNDAAPSGGAGRPGSGAAPPLSQSDSPCPTDGDGETPLIKAATRGHSEVVAALLEAGCPVDQSDRFGRTALTVAVLHDREAVVTLLRAAGATVAPPTEAETPATPLLHAASAARNDDLVRELVSLGWSANPRDANGMTPLIALAEALTRKGYSFAAELSAERMVKTLLAAGADPDAIGPEGRSALHFAVLSGREMIVTALLDGGADPDLRDAAGHTPLFYAMTWNAYLKEPLFTHGASRRDRSMAVAGFALLCGIGALCAAVLWRARRRGFRPDLAQQAVATIVCVMICGALLHMAMRVDFWFSDPFEWIARVLVGTNWQPGPVFASHGDCVAATAPAAREALLQYLSIHPEDVERVTCSYRVKPSPLWSMLDVVCFGLAGCLAVLAVPGRASALAVLFAAAGLGLVEALSFPEWTGRLTAWQSDDPLGFTVLASEAGRGLMAMAGAAAITAALLHVGAGRRRG</sequence>
<feature type="transmembrane region" description="Helical" evidence="5">
    <location>
        <begin position="399"/>
        <end position="419"/>
    </location>
</feature>
<evidence type="ECO:0000256" key="3">
    <source>
        <dbReference type="PROSITE-ProRule" id="PRU00023"/>
    </source>
</evidence>
<feature type="repeat" description="ANK" evidence="3">
    <location>
        <begin position="64"/>
        <end position="96"/>
    </location>
</feature>
<dbReference type="AlphaFoldDB" id="A0A8J7WEW2"/>
<evidence type="ECO:0000256" key="5">
    <source>
        <dbReference type="SAM" id="Phobius"/>
    </source>
</evidence>
<keyword evidence="5" id="KW-0812">Transmembrane</keyword>
<dbReference type="PRINTS" id="PR01415">
    <property type="entry name" value="ANKYRIN"/>
</dbReference>
<protein>
    <submittedName>
        <fullName evidence="6">Ankyrin repeat domain-containing protein</fullName>
    </submittedName>
</protein>
<evidence type="ECO:0000256" key="4">
    <source>
        <dbReference type="SAM" id="MobiDB-lite"/>
    </source>
</evidence>
<feature type="transmembrane region" description="Helical" evidence="5">
    <location>
        <begin position="426"/>
        <end position="443"/>
    </location>
</feature>
<evidence type="ECO:0000313" key="6">
    <source>
        <dbReference type="EMBL" id="MBS0126320.1"/>
    </source>
</evidence>
<dbReference type="RefSeq" id="WP_212538287.1">
    <property type="nucleotide sequence ID" value="NZ_JAGTUU010000009.1"/>
</dbReference>
<feature type="transmembrane region" description="Helical" evidence="5">
    <location>
        <begin position="307"/>
        <end position="328"/>
    </location>
</feature>